<dbReference type="PROSITE" id="PS51850">
    <property type="entry name" value="KARI_N"/>
    <property type="match status" value="1"/>
</dbReference>
<dbReference type="PROSITE" id="PS51851">
    <property type="entry name" value="KARI_C"/>
    <property type="match status" value="1"/>
</dbReference>
<evidence type="ECO:0000256" key="6">
    <source>
        <dbReference type="ARBA" id="ARBA00022723"/>
    </source>
</evidence>
<evidence type="ECO:0000259" key="12">
    <source>
        <dbReference type="PROSITE" id="PS51850"/>
    </source>
</evidence>
<keyword evidence="14" id="KW-0413">Isomerase</keyword>
<dbReference type="UniPathway" id="UPA00047">
    <property type="reaction ID" value="UER00056"/>
</dbReference>
<dbReference type="InterPro" id="IPR000506">
    <property type="entry name" value="KARI_C"/>
</dbReference>
<proteinExistence type="inferred from homology"/>
<dbReference type="InterPro" id="IPR013023">
    <property type="entry name" value="KARI"/>
</dbReference>
<feature type="binding site" evidence="11">
    <location>
        <position position="193"/>
    </location>
    <ligand>
        <name>Mg(2+)</name>
        <dbReference type="ChEBI" id="CHEBI:18420"/>
        <label>2</label>
    </ligand>
</feature>
<dbReference type="Gene3D" id="6.10.240.10">
    <property type="match status" value="1"/>
</dbReference>
<evidence type="ECO:0000256" key="9">
    <source>
        <dbReference type="ARBA" id="ARBA00023304"/>
    </source>
</evidence>
<evidence type="ECO:0000256" key="5">
    <source>
        <dbReference type="ARBA" id="ARBA00022605"/>
    </source>
</evidence>
<evidence type="ECO:0000313" key="15">
    <source>
        <dbReference type="Proteomes" id="UP000070284"/>
    </source>
</evidence>
<dbReference type="InterPro" id="IPR013116">
    <property type="entry name" value="KARI_N"/>
</dbReference>
<dbReference type="NCBIfam" id="TIGR00465">
    <property type="entry name" value="ilvC"/>
    <property type="match status" value="1"/>
</dbReference>
<evidence type="ECO:0000256" key="11">
    <source>
        <dbReference type="PROSITE-ProRule" id="PRU01198"/>
    </source>
</evidence>
<evidence type="ECO:0000256" key="7">
    <source>
        <dbReference type="ARBA" id="ARBA00022842"/>
    </source>
</evidence>
<dbReference type="GO" id="GO:0016853">
    <property type="term" value="F:isomerase activity"/>
    <property type="evidence" value="ECO:0007669"/>
    <property type="project" value="UniProtKB-KW"/>
</dbReference>
<comment type="pathway">
    <text evidence="2">Amino-acid biosynthesis; L-valine biosynthesis; L-valine from pyruvate: step 2/4.</text>
</comment>
<gene>
    <name evidence="14" type="ORF">AKJ65_07910</name>
</gene>
<dbReference type="EMBL" id="LHXO01000177">
    <property type="protein sequence ID" value="KXA92202.1"/>
    <property type="molecule type" value="Genomic_DNA"/>
</dbReference>
<dbReference type="InterPro" id="IPR036291">
    <property type="entry name" value="NAD(P)-bd_dom_sf"/>
</dbReference>
<evidence type="ECO:0000313" key="14">
    <source>
        <dbReference type="EMBL" id="KXA92202.1"/>
    </source>
</evidence>
<reference evidence="14 15" key="1">
    <citation type="journal article" date="2016" name="Sci. Rep.">
        <title>Metabolic traits of an uncultured archaeal lineage -MSBL1- from brine pools of the Red Sea.</title>
        <authorList>
            <person name="Mwirichia R."/>
            <person name="Alam I."/>
            <person name="Rashid M."/>
            <person name="Vinu M."/>
            <person name="Ba-Alawi W."/>
            <person name="Anthony Kamau A."/>
            <person name="Kamanda Ngugi D."/>
            <person name="Goker M."/>
            <person name="Klenk H.P."/>
            <person name="Bajic V."/>
            <person name="Stingl U."/>
        </authorList>
    </citation>
    <scope>NUCLEOTIDE SEQUENCE [LARGE SCALE GENOMIC DNA]</scope>
    <source>
        <strain evidence="14">SCGC-AAA259E19</strain>
    </source>
</reference>
<dbReference type="SUPFAM" id="SSF48179">
    <property type="entry name" value="6-phosphogluconate dehydrogenase C-terminal domain-like"/>
    <property type="match status" value="1"/>
</dbReference>
<dbReference type="AlphaFoldDB" id="A0A133UDC2"/>
<evidence type="ECO:0000256" key="2">
    <source>
        <dbReference type="ARBA" id="ARBA00004864"/>
    </source>
</evidence>
<comment type="cofactor">
    <cofactor evidence="1">
        <name>Mg(2+)</name>
        <dbReference type="ChEBI" id="CHEBI:18420"/>
    </cofactor>
</comment>
<keyword evidence="15" id="KW-1185">Reference proteome</keyword>
<dbReference type="SUPFAM" id="SSF51735">
    <property type="entry name" value="NAD(P)-binding Rossmann-fold domains"/>
    <property type="match status" value="1"/>
</dbReference>
<organism evidence="14 15">
    <name type="scientific">candidate division MSBL1 archaeon SCGC-AAA259E19</name>
    <dbReference type="NCBI Taxonomy" id="1698264"/>
    <lineage>
        <taxon>Archaea</taxon>
        <taxon>Methanobacteriati</taxon>
        <taxon>Methanobacteriota</taxon>
        <taxon>candidate division MSBL1</taxon>
    </lineage>
</organism>
<dbReference type="InterPro" id="IPR008927">
    <property type="entry name" value="6-PGluconate_DH-like_C_sf"/>
</dbReference>
<evidence type="ECO:0000256" key="4">
    <source>
        <dbReference type="ARBA" id="ARBA00010318"/>
    </source>
</evidence>
<keyword evidence="9 11" id="KW-0100">Branched-chain amino acid biosynthesis</keyword>
<dbReference type="GO" id="GO:0009099">
    <property type="term" value="P:L-valine biosynthetic process"/>
    <property type="evidence" value="ECO:0007669"/>
    <property type="project" value="UniProtKB-UniRule"/>
</dbReference>
<sequence length="341" mass="38598">MTGTNIYYDSDASLDYLEDRTIAIIGYGNQGRAQALNMRDSGVKDIIVGNIEDESWKQAEDDGFQICSISEAAERGDVLFVLVPDEVAPDVFESEILDNLEENDVLNFASGYNITFDFIQPHDYVDVTMVAPRMIGETVRELYKDGDGAPALLAVNQDYSGKASEISLAIAKAIGATRSGAIEGTFEMEMKSDLLTEQGLFPIILNALMAKHEIEIEEGFPPELILTEEYLSREIAHIFEEMAKRGVLGQMPLHSRTSQYGQLSRTDQIYEGESNLDYEMIRFFMKKQLNNIDTGEFAREWSSEQKHGRSGLKRLYKKYRESKFIEDEQKTMKRLGLKEED</sequence>
<dbReference type="PATRIC" id="fig|1698264.3.peg.793"/>
<dbReference type="UniPathway" id="UPA00049">
    <property type="reaction ID" value="UER00060"/>
</dbReference>
<protein>
    <recommendedName>
        <fullName evidence="10">Ketol-acid reductoisomerase</fullName>
        <ecNumber evidence="10">1.1.1.86</ecNumber>
    </recommendedName>
</protein>
<dbReference type="GO" id="GO:0009097">
    <property type="term" value="P:isoleucine biosynthetic process"/>
    <property type="evidence" value="ECO:0007669"/>
    <property type="project" value="UniProtKB-UniRule"/>
</dbReference>
<feature type="domain" description="KARI C-terminal knotted" evidence="13">
    <location>
        <begin position="185"/>
        <end position="341"/>
    </location>
</feature>
<accession>A0A133UDC2</accession>
<dbReference type="GO" id="GO:0046872">
    <property type="term" value="F:metal ion binding"/>
    <property type="evidence" value="ECO:0007669"/>
    <property type="project" value="UniProtKB-UniRule"/>
</dbReference>
<comment type="similarity">
    <text evidence="4 11">Belongs to the ketol-acid reductoisomerase family.</text>
</comment>
<feature type="domain" description="KARI N-terminal Rossmann" evidence="12">
    <location>
        <begin position="4"/>
        <end position="184"/>
    </location>
</feature>
<dbReference type="InterPro" id="IPR014359">
    <property type="entry name" value="KARI_prok"/>
</dbReference>
<evidence type="ECO:0000256" key="8">
    <source>
        <dbReference type="ARBA" id="ARBA00023002"/>
    </source>
</evidence>
<comment type="caution">
    <text evidence="14">The sequence shown here is derived from an EMBL/GenBank/DDBJ whole genome shotgun (WGS) entry which is preliminary data.</text>
</comment>
<comment type="caution">
    <text evidence="11">Lacks conserved residue(s) required for the propagation of feature annotation.</text>
</comment>
<dbReference type="GO" id="GO:0004455">
    <property type="term" value="F:ketol-acid reductoisomerase activity"/>
    <property type="evidence" value="ECO:0007669"/>
    <property type="project" value="UniProtKB-UniRule"/>
</dbReference>
<dbReference type="Pfam" id="PF01450">
    <property type="entry name" value="KARI_C"/>
    <property type="match status" value="1"/>
</dbReference>
<dbReference type="Pfam" id="PF07991">
    <property type="entry name" value="KARI_N"/>
    <property type="match status" value="1"/>
</dbReference>
<keyword evidence="5 11" id="KW-0028">Amino-acid biosynthesis</keyword>
<feature type="binding site" evidence="11">
    <location>
        <position position="197"/>
    </location>
    <ligand>
        <name>Mg(2+)</name>
        <dbReference type="ChEBI" id="CHEBI:18420"/>
        <label>1</label>
    </ligand>
</feature>
<evidence type="ECO:0000256" key="3">
    <source>
        <dbReference type="ARBA" id="ARBA00004885"/>
    </source>
</evidence>
<evidence type="ECO:0000256" key="1">
    <source>
        <dbReference type="ARBA" id="ARBA00001946"/>
    </source>
</evidence>
<keyword evidence="6 11" id="KW-0479">Metal-binding</keyword>
<name>A0A133UDC2_9EURY</name>
<dbReference type="GO" id="GO:0050661">
    <property type="term" value="F:NADP binding"/>
    <property type="evidence" value="ECO:0007669"/>
    <property type="project" value="InterPro"/>
</dbReference>
<dbReference type="Gene3D" id="3.40.50.720">
    <property type="entry name" value="NAD(P)-binding Rossmann-like Domain"/>
    <property type="match status" value="1"/>
</dbReference>
<keyword evidence="7 11" id="KW-0460">Magnesium</keyword>
<evidence type="ECO:0000259" key="13">
    <source>
        <dbReference type="PROSITE" id="PS51851"/>
    </source>
</evidence>
<dbReference type="PANTHER" id="PTHR21371">
    <property type="entry name" value="KETOL-ACID REDUCTOISOMERASE, MITOCHONDRIAL"/>
    <property type="match status" value="1"/>
</dbReference>
<comment type="pathway">
    <text evidence="3">Amino-acid biosynthesis; L-isoleucine biosynthesis; L-isoleucine from 2-oxobutanoate: step 2/4.</text>
</comment>
<dbReference type="Proteomes" id="UP000070284">
    <property type="component" value="Unassembled WGS sequence"/>
</dbReference>
<evidence type="ECO:0000256" key="10">
    <source>
        <dbReference type="NCBIfam" id="TIGR00465"/>
    </source>
</evidence>
<dbReference type="PANTHER" id="PTHR21371:SF1">
    <property type="entry name" value="KETOL-ACID REDUCTOISOMERASE, MITOCHONDRIAL"/>
    <property type="match status" value="1"/>
</dbReference>
<keyword evidence="8 11" id="KW-0560">Oxidoreductase</keyword>
<dbReference type="PIRSF" id="PIRSF000116">
    <property type="entry name" value="IlvC_gammaproteo"/>
    <property type="match status" value="1"/>
</dbReference>
<feature type="binding site" evidence="11">
    <location>
        <position position="193"/>
    </location>
    <ligand>
        <name>Mg(2+)</name>
        <dbReference type="ChEBI" id="CHEBI:18420"/>
        <label>1</label>
    </ligand>
</feature>
<dbReference type="EC" id="1.1.1.86" evidence="10"/>